<evidence type="ECO:0000313" key="1">
    <source>
        <dbReference type="EMBL" id="PAV25567.1"/>
    </source>
</evidence>
<reference evidence="2 4" key="2">
    <citation type="submission" date="2018-04" db="EMBL/GenBank/DDBJ databases">
        <title>Genomic Encyclopedia of Type Strains, Phase IV (KMG-IV): sequencing the most valuable type-strain genomes for metagenomic binning, comparative biology and taxonomic classification.</title>
        <authorList>
            <person name="Goeker M."/>
        </authorList>
    </citation>
    <scope>NUCLEOTIDE SEQUENCE [LARGE SCALE GENOMIC DNA]</scope>
    <source>
        <strain evidence="2 4">DSM 28688</strain>
    </source>
</reference>
<proteinExistence type="predicted"/>
<organism evidence="1 3">
    <name type="scientific">Tamilnaduibacter salinus</name>
    <dbReference type="NCBI Taxonomy" id="1484056"/>
    <lineage>
        <taxon>Bacteria</taxon>
        <taxon>Pseudomonadati</taxon>
        <taxon>Pseudomonadota</taxon>
        <taxon>Gammaproteobacteria</taxon>
        <taxon>Pseudomonadales</taxon>
        <taxon>Marinobacteraceae</taxon>
        <taxon>Tamilnaduibacter</taxon>
    </lineage>
</organism>
<evidence type="ECO:0000313" key="4">
    <source>
        <dbReference type="Proteomes" id="UP000245887"/>
    </source>
</evidence>
<dbReference type="OrthoDB" id="9807902at2"/>
<name>A0A2A2I1P2_9GAMM</name>
<dbReference type="Gene3D" id="2.60.200.60">
    <property type="match status" value="1"/>
</dbReference>
<gene>
    <name evidence="2" type="ORF">C8D92_103357</name>
    <name evidence="1" type="ORF">CF392_10225</name>
</gene>
<dbReference type="InterPro" id="IPR008727">
    <property type="entry name" value="PAAR_motif"/>
</dbReference>
<reference evidence="1 3" key="1">
    <citation type="submission" date="2017-07" db="EMBL/GenBank/DDBJ databases">
        <title>Tamlnaduibacter salinus (Mi-7) genome sequencing.</title>
        <authorList>
            <person name="Verma A."/>
            <person name="Krishnamurthi S."/>
        </authorList>
    </citation>
    <scope>NUCLEOTIDE SEQUENCE [LARGE SCALE GENOMIC DNA]</scope>
    <source>
        <strain evidence="1 3">Mi-7</strain>
    </source>
</reference>
<keyword evidence="3" id="KW-1185">Reference proteome</keyword>
<dbReference type="Pfam" id="PF05488">
    <property type="entry name" value="PAAR_motif"/>
    <property type="match status" value="1"/>
</dbReference>
<dbReference type="CDD" id="cd14737">
    <property type="entry name" value="PAAR_1"/>
    <property type="match status" value="1"/>
</dbReference>
<dbReference type="RefSeq" id="WP_095611364.1">
    <property type="nucleotide sequence ID" value="NZ_NMPM01000055.1"/>
</dbReference>
<dbReference type="AlphaFoldDB" id="A0A2A2I1P2"/>
<dbReference type="Proteomes" id="UP000218332">
    <property type="component" value="Unassembled WGS sequence"/>
</dbReference>
<dbReference type="Proteomes" id="UP000245887">
    <property type="component" value="Unassembled WGS sequence"/>
</dbReference>
<dbReference type="EMBL" id="QEKQ01000003">
    <property type="protein sequence ID" value="PVY77670.1"/>
    <property type="molecule type" value="Genomic_DNA"/>
</dbReference>
<dbReference type="EMBL" id="NMPM01000055">
    <property type="protein sequence ID" value="PAV25567.1"/>
    <property type="molecule type" value="Genomic_DNA"/>
</dbReference>
<comment type="caution">
    <text evidence="1">The sequence shown here is derived from an EMBL/GenBank/DDBJ whole genome shotgun (WGS) entry which is preliminary data.</text>
</comment>
<evidence type="ECO:0000313" key="3">
    <source>
        <dbReference type="Proteomes" id="UP000218332"/>
    </source>
</evidence>
<protein>
    <submittedName>
        <fullName evidence="2">Putative Zn-binding protein involved in type VI secretion</fullName>
    </submittedName>
</protein>
<accession>A0A2A2I1P2</accession>
<sequence length="94" mass="9182">MANVVLLGDVDTGHPPFPPTPVIAGSGTVMLDGKPLARIGDPLMIHAAPPIPPHPRAVAAGSSTVLVEGVPVARTGDLVSCGGVLIGSGTAMSG</sequence>
<evidence type="ECO:0000313" key="2">
    <source>
        <dbReference type="EMBL" id="PVY77670.1"/>
    </source>
</evidence>
<dbReference type="NCBIfam" id="NF033420">
    <property type="entry name" value="T6SS_PAAR_dom"/>
    <property type="match status" value="1"/>
</dbReference>